<protein>
    <submittedName>
        <fullName evidence="1">Uncharacterized protein</fullName>
    </submittedName>
</protein>
<dbReference type="EMBL" id="BK014842">
    <property type="protein sequence ID" value="DAD78389.1"/>
    <property type="molecule type" value="Genomic_DNA"/>
</dbReference>
<accession>A0A8S5M7W3</accession>
<reference evidence="1" key="1">
    <citation type="journal article" date="2021" name="Proc. Natl. Acad. Sci. U.S.A.">
        <title>A Catalog of Tens of Thousands of Viruses from Human Metagenomes Reveals Hidden Associations with Chronic Diseases.</title>
        <authorList>
            <person name="Tisza M.J."/>
            <person name="Buck C.B."/>
        </authorList>
    </citation>
    <scope>NUCLEOTIDE SEQUENCE</scope>
    <source>
        <strain evidence="1">CtPAi1</strain>
    </source>
</reference>
<proteinExistence type="predicted"/>
<evidence type="ECO:0000313" key="1">
    <source>
        <dbReference type="EMBL" id="DAD78389.1"/>
    </source>
</evidence>
<organism evidence="1">
    <name type="scientific">Siphoviridae sp. ctPAi1</name>
    <dbReference type="NCBI Taxonomy" id="2826320"/>
    <lineage>
        <taxon>Viruses</taxon>
        <taxon>Duplodnaviria</taxon>
        <taxon>Heunggongvirae</taxon>
        <taxon>Uroviricota</taxon>
        <taxon>Caudoviricetes</taxon>
    </lineage>
</organism>
<sequence>MRLVNYYYKNSMHHDIDWTNPRDLNTKINLGVS</sequence>
<name>A0A8S5M7W3_9CAUD</name>